<name>A0A4Y3QHT3_MICTE</name>
<dbReference type="Proteomes" id="UP000319525">
    <property type="component" value="Unassembled WGS sequence"/>
</dbReference>
<gene>
    <name evidence="2" type="ORF">MTE01_01880</name>
</gene>
<sequence length="80" mass="9369">MKTDGREPVDIEPGIYEHFKGQRYEVFGTAKHSETEEVFISYRTLYGDHSSWVRPIEMFTEHVERDGYSGPRFRRVGPSS</sequence>
<evidence type="ECO:0000259" key="1">
    <source>
        <dbReference type="Pfam" id="PF07866"/>
    </source>
</evidence>
<organism evidence="2 3">
    <name type="scientific">Microbacterium testaceum</name>
    <name type="common">Aureobacterium testaceum</name>
    <name type="synonym">Brevibacterium testaceum</name>
    <dbReference type="NCBI Taxonomy" id="2033"/>
    <lineage>
        <taxon>Bacteria</taxon>
        <taxon>Bacillati</taxon>
        <taxon>Actinomycetota</taxon>
        <taxon>Actinomycetes</taxon>
        <taxon>Micrococcales</taxon>
        <taxon>Microbacteriaceae</taxon>
        <taxon>Microbacterium</taxon>
    </lineage>
</organism>
<reference evidence="2 3" key="1">
    <citation type="submission" date="2019-06" db="EMBL/GenBank/DDBJ databases">
        <title>Whole genome shotgun sequence of Microbacterium testaceum NBRC 12675.</title>
        <authorList>
            <person name="Hosoyama A."/>
            <person name="Uohara A."/>
            <person name="Ohji S."/>
            <person name="Ichikawa N."/>
        </authorList>
    </citation>
    <scope>NUCLEOTIDE SEQUENCE [LARGE SCALE GENOMIC DNA]</scope>
    <source>
        <strain evidence="2 3">NBRC 12675</strain>
    </source>
</reference>
<dbReference type="InterPro" id="IPR023387">
    <property type="entry name" value="DUF1653-like_dom"/>
</dbReference>
<accession>A0A4Y3QHT3</accession>
<evidence type="ECO:0000313" key="2">
    <source>
        <dbReference type="EMBL" id="GEB44243.1"/>
    </source>
</evidence>
<dbReference type="InterPro" id="IPR037135">
    <property type="entry name" value="DUF1653-like_dom_sf"/>
</dbReference>
<protein>
    <recommendedName>
        <fullName evidence="1">DUF1653 domain-containing protein</fullName>
    </recommendedName>
</protein>
<comment type="caution">
    <text evidence="2">The sequence shown here is derived from an EMBL/GenBank/DDBJ whole genome shotgun (WGS) entry which is preliminary data.</text>
</comment>
<dbReference type="GeneID" id="57142904"/>
<evidence type="ECO:0000313" key="3">
    <source>
        <dbReference type="Proteomes" id="UP000319525"/>
    </source>
</evidence>
<feature type="domain" description="DUF1653" evidence="1">
    <location>
        <begin position="14"/>
        <end position="74"/>
    </location>
</feature>
<dbReference type="AlphaFoldDB" id="A0A4Y3QHT3"/>
<dbReference type="RefSeq" id="WP_141375192.1">
    <property type="nucleotide sequence ID" value="NZ_BJML01000001.1"/>
</dbReference>
<dbReference type="EMBL" id="BJML01000001">
    <property type="protein sequence ID" value="GEB44243.1"/>
    <property type="molecule type" value="Genomic_DNA"/>
</dbReference>
<dbReference type="Pfam" id="PF07866">
    <property type="entry name" value="DUF1653"/>
    <property type="match status" value="1"/>
</dbReference>
<dbReference type="Gene3D" id="2.30.30.320">
    <property type="entry name" value="DUF1653-like domain"/>
    <property type="match status" value="1"/>
</dbReference>
<proteinExistence type="predicted"/>
<dbReference type="OrthoDB" id="371169at2"/>